<evidence type="ECO:0000313" key="1">
    <source>
        <dbReference type="EMBL" id="KIJ39328.1"/>
    </source>
</evidence>
<dbReference type="Proteomes" id="UP000054279">
    <property type="component" value="Unassembled WGS sequence"/>
</dbReference>
<dbReference type="Gene3D" id="3.90.180.10">
    <property type="entry name" value="Medium-chain alcohol dehydrogenases, catalytic domain"/>
    <property type="match status" value="1"/>
</dbReference>
<dbReference type="EMBL" id="KN837153">
    <property type="protein sequence ID" value="KIJ39328.1"/>
    <property type="molecule type" value="Genomic_DNA"/>
</dbReference>
<sequence>MTAFLTKVPELVKSGAIKTNRVKLWKGGLDGIEGGLAYIKDGKLSAEKFVYKI</sequence>
<proteinExistence type="predicted"/>
<evidence type="ECO:0000313" key="2">
    <source>
        <dbReference type="Proteomes" id="UP000054279"/>
    </source>
</evidence>
<dbReference type="AlphaFoldDB" id="A0A0C9U8G8"/>
<keyword evidence="2" id="KW-1185">Reference proteome</keyword>
<dbReference type="HOGENOM" id="CLU_2924214_0_0_1"/>
<protein>
    <submittedName>
        <fullName evidence="1">Uncharacterized protein</fullName>
    </submittedName>
</protein>
<dbReference type="Gene3D" id="3.40.50.720">
    <property type="entry name" value="NAD(P)-binding Rossmann-like Domain"/>
    <property type="match status" value="1"/>
</dbReference>
<organism evidence="1 2">
    <name type="scientific">Sphaerobolus stellatus (strain SS14)</name>
    <dbReference type="NCBI Taxonomy" id="990650"/>
    <lineage>
        <taxon>Eukaryota</taxon>
        <taxon>Fungi</taxon>
        <taxon>Dikarya</taxon>
        <taxon>Basidiomycota</taxon>
        <taxon>Agaricomycotina</taxon>
        <taxon>Agaricomycetes</taxon>
        <taxon>Phallomycetidae</taxon>
        <taxon>Geastrales</taxon>
        <taxon>Sphaerobolaceae</taxon>
        <taxon>Sphaerobolus</taxon>
    </lineage>
</organism>
<gene>
    <name evidence="1" type="ORF">M422DRAFT_32783</name>
</gene>
<name>A0A0C9U8G8_SPHS4</name>
<reference evidence="1 2" key="1">
    <citation type="submission" date="2014-06" db="EMBL/GenBank/DDBJ databases">
        <title>Evolutionary Origins and Diversification of the Mycorrhizal Mutualists.</title>
        <authorList>
            <consortium name="DOE Joint Genome Institute"/>
            <consortium name="Mycorrhizal Genomics Consortium"/>
            <person name="Kohler A."/>
            <person name="Kuo A."/>
            <person name="Nagy L.G."/>
            <person name="Floudas D."/>
            <person name="Copeland A."/>
            <person name="Barry K.W."/>
            <person name="Cichocki N."/>
            <person name="Veneault-Fourrey C."/>
            <person name="LaButti K."/>
            <person name="Lindquist E.A."/>
            <person name="Lipzen A."/>
            <person name="Lundell T."/>
            <person name="Morin E."/>
            <person name="Murat C."/>
            <person name="Riley R."/>
            <person name="Ohm R."/>
            <person name="Sun H."/>
            <person name="Tunlid A."/>
            <person name="Henrissat B."/>
            <person name="Grigoriev I.V."/>
            <person name="Hibbett D.S."/>
            <person name="Martin F."/>
        </authorList>
    </citation>
    <scope>NUCLEOTIDE SEQUENCE [LARGE SCALE GENOMIC DNA]</scope>
    <source>
        <strain evidence="1 2">SS14</strain>
    </source>
</reference>
<dbReference type="OrthoDB" id="3233595at2759"/>
<accession>A0A0C9U8G8</accession>